<reference evidence="2 3" key="1">
    <citation type="submission" date="2020-08" db="EMBL/GenBank/DDBJ databases">
        <title>Genomic Encyclopedia of Type Strains, Phase IV (KMG-IV): sequencing the most valuable type-strain genomes for metagenomic binning, comparative biology and taxonomic classification.</title>
        <authorList>
            <person name="Goeker M."/>
        </authorList>
    </citation>
    <scope>NUCLEOTIDE SEQUENCE [LARGE SCALE GENOMIC DNA]</scope>
    <source>
        <strain evidence="2 3">DSM 12251</strain>
    </source>
</reference>
<dbReference type="Proteomes" id="UP000534294">
    <property type="component" value="Unassembled WGS sequence"/>
</dbReference>
<organism evidence="2 3">
    <name type="scientific">Prosthecobacter dejongeii</name>
    <dbReference type="NCBI Taxonomy" id="48465"/>
    <lineage>
        <taxon>Bacteria</taxon>
        <taxon>Pseudomonadati</taxon>
        <taxon>Verrucomicrobiota</taxon>
        <taxon>Verrucomicrobiia</taxon>
        <taxon>Verrucomicrobiales</taxon>
        <taxon>Verrucomicrobiaceae</taxon>
        <taxon>Prosthecobacter</taxon>
    </lineage>
</organism>
<feature type="transmembrane region" description="Helical" evidence="1">
    <location>
        <begin position="62"/>
        <end position="81"/>
    </location>
</feature>
<evidence type="ECO:0000313" key="3">
    <source>
        <dbReference type="Proteomes" id="UP000534294"/>
    </source>
</evidence>
<gene>
    <name evidence="2" type="ORF">HNQ64_001031</name>
</gene>
<evidence type="ECO:0000313" key="2">
    <source>
        <dbReference type="EMBL" id="MBB5036797.1"/>
    </source>
</evidence>
<dbReference type="AlphaFoldDB" id="A0A7W8DNZ8"/>
<comment type="caution">
    <text evidence="2">The sequence shown here is derived from an EMBL/GenBank/DDBJ whole genome shotgun (WGS) entry which is preliminary data.</text>
</comment>
<protein>
    <submittedName>
        <fullName evidence="2">Uncharacterized protein</fullName>
    </submittedName>
</protein>
<evidence type="ECO:0000256" key="1">
    <source>
        <dbReference type="SAM" id="Phobius"/>
    </source>
</evidence>
<dbReference type="EMBL" id="JACHIF010000001">
    <property type="protein sequence ID" value="MBB5036797.1"/>
    <property type="molecule type" value="Genomic_DNA"/>
</dbReference>
<keyword evidence="1" id="KW-0472">Membrane</keyword>
<feature type="transmembrane region" description="Helical" evidence="1">
    <location>
        <begin position="12"/>
        <end position="31"/>
    </location>
</feature>
<keyword evidence="3" id="KW-1185">Reference proteome</keyword>
<sequence length="97" mass="11311">MKKRLSTDWKKEAWFGILFSAYIIIVGWYSAKLGEAIVPQSVIVWIKARCQPTSIEPTIRNLRFLTGLGFIALLLGFHGYLKKRFRLRRETHQSEQS</sequence>
<accession>A0A7W8DNZ8</accession>
<keyword evidence="1" id="KW-0812">Transmembrane</keyword>
<name>A0A7W8DNZ8_9BACT</name>
<keyword evidence="1" id="KW-1133">Transmembrane helix</keyword>
<proteinExistence type="predicted"/>